<proteinExistence type="predicted"/>
<reference evidence="2" key="1">
    <citation type="submission" date="2023-03" db="EMBL/GenBank/DDBJ databases">
        <title>Andean soil-derived lignocellulolytic bacterial consortium as a source of novel taxa and putative plastic-active enzymes.</title>
        <authorList>
            <person name="Diaz-Garcia L."/>
            <person name="Chuvochina M."/>
            <person name="Feuerriegel G."/>
            <person name="Bunk B."/>
            <person name="Sproer C."/>
            <person name="Streit W.R."/>
            <person name="Rodriguez L.M."/>
            <person name="Overmann J."/>
            <person name="Jimenez D.J."/>
        </authorList>
    </citation>
    <scope>NUCLEOTIDE SEQUENCE</scope>
    <source>
        <strain evidence="2">MAG 2441</strain>
    </source>
</reference>
<protein>
    <recommendedName>
        <fullName evidence="4">Cellobiose phosphorylase</fullName>
    </recommendedName>
</protein>
<evidence type="ECO:0008006" key="4">
    <source>
        <dbReference type="Google" id="ProtNLM"/>
    </source>
</evidence>
<evidence type="ECO:0000313" key="2">
    <source>
        <dbReference type="EMBL" id="WEK54836.1"/>
    </source>
</evidence>
<evidence type="ECO:0000256" key="1">
    <source>
        <dbReference type="SAM" id="Phobius"/>
    </source>
</evidence>
<dbReference type="AlphaFoldDB" id="A0AA95EXQ8"/>
<organism evidence="2 3">
    <name type="scientific">Candidatus Cohnella colombiensis</name>
    <dbReference type="NCBI Taxonomy" id="3121368"/>
    <lineage>
        <taxon>Bacteria</taxon>
        <taxon>Bacillati</taxon>
        <taxon>Bacillota</taxon>
        <taxon>Bacilli</taxon>
        <taxon>Bacillales</taxon>
        <taxon>Paenibacillaceae</taxon>
        <taxon>Cohnella</taxon>
    </lineage>
</organism>
<dbReference type="SUPFAM" id="SSF50182">
    <property type="entry name" value="Sm-like ribonucleoproteins"/>
    <property type="match status" value="1"/>
</dbReference>
<keyword evidence="1" id="KW-1133">Transmembrane helix</keyword>
<gene>
    <name evidence="2" type="ORF">P0Y55_01795</name>
</gene>
<evidence type="ECO:0000313" key="3">
    <source>
        <dbReference type="Proteomes" id="UP001178662"/>
    </source>
</evidence>
<keyword evidence="3" id="KW-1185">Reference proteome</keyword>
<dbReference type="InterPro" id="IPR010920">
    <property type="entry name" value="LSM_dom_sf"/>
</dbReference>
<accession>A0AA95EXQ8</accession>
<dbReference type="Proteomes" id="UP001178662">
    <property type="component" value="Chromosome"/>
</dbReference>
<feature type="transmembrane region" description="Helical" evidence="1">
    <location>
        <begin position="58"/>
        <end position="81"/>
    </location>
</feature>
<keyword evidence="1" id="KW-0472">Membrane</keyword>
<keyword evidence="1" id="KW-0812">Transmembrane</keyword>
<name>A0AA95EXQ8_9BACL</name>
<dbReference type="EMBL" id="CP119317">
    <property type="protein sequence ID" value="WEK54836.1"/>
    <property type="molecule type" value="Genomic_DNA"/>
</dbReference>
<sequence>MEMYHQCMQHMNRRVRIHTRDGCCYEGMIVNVDDHHVYLQPTGDVRTLGKVHTSAWRWGFGFFPGGGILALSLFTLLAIALI</sequence>